<name>A0A815A5S8_9BILA</name>
<sequence>YEININLQLNHLDWSRLIHINQQEESPISSYLNNSKLLFERQVISLHDRNCFFLAASNIYILAYILSINRNENRLVLYSTLNGNELCSTELDIRLGNVCDMIYVDKLNHCFLVVCRQAILIYEPEQMILTNLSHIKPIDEHPFWSIAISYNTNDAFISLDSNGYIERWSIETHPNWVLIKRWNINEILQNIDQGIRMIRICEKTNQLAIVILQQNRYWRIDLYDFNLQLIRYGRELILSNDIDKFSFGCRLIILPDNETWLLTERTTHSLWYANDSIIKQIDKHVHSACLIVNNNTQQRKIVGNKTSQWSPRYSEILGSFGEPPTYVVHFCDSHLTFLQSFQVCSLFGRIRIHGYNLRPLIYYSVYNYRTNSPLSIEFISQIKYPSQQDINLFIPDMQISENIIFKINEKGGDVLLIRKEPKNDSLFIKIIREHRMYSNWFLEKYLCFQGGRWTHLDHDLHIRLIETTYETTVNPSEELITKTNHVIRRWINETTEDLPFVVLICGEKDLGKSTFTRYLINRALNHVNPVYNVSYFDCDIGQCEFTIGGCVSYSNLNSPLFGPPCSHIQSNTKPNRLLYYGLVSPQTSPVYYLQCIDKLRQLWNIDHKKNPNRSMVVINTMGWGTGLGLELLKEILCMCCPNIVIQLADNMTPSQDPNRMPDMTLEWLFNQRVFEPYRRALQMNNKRHHDYDGQLNYEYIKLQSTTAHTAHSHKQKLRPRDHRLLATWSYFFSSKLSRIYLPWSQYIHLSLLDKKDPNTLPDSLEKSIIAFCSTENIEELQQLAISINGVHHIPNHHNQIFECLGFGWIERCNNETQILEIYTPIDNLSTTNILVSGAFDIPDEFQYMFKQV</sequence>
<dbReference type="PANTHER" id="PTHR12755">
    <property type="entry name" value="CLEAVAGE/POLYADENYLATION FACTOR IA SUBUNIT CLP1P"/>
    <property type="match status" value="1"/>
</dbReference>
<feature type="non-terminal residue" evidence="7">
    <location>
        <position position="1"/>
    </location>
</feature>
<dbReference type="SUPFAM" id="SSF101898">
    <property type="entry name" value="NHL repeat"/>
    <property type="match status" value="1"/>
</dbReference>
<feature type="domain" description="Clp1 P-loop" evidence="6">
    <location>
        <begin position="506"/>
        <end position="661"/>
    </location>
</feature>
<keyword evidence="4" id="KW-0418">Kinase</keyword>
<dbReference type="AlphaFoldDB" id="A0A815A5S8"/>
<protein>
    <recommendedName>
        <fullName evidence="6">Clp1 P-loop domain-containing protein</fullName>
    </recommendedName>
</protein>
<dbReference type="InterPro" id="IPR027417">
    <property type="entry name" value="P-loop_NTPase"/>
</dbReference>
<evidence type="ECO:0000313" key="7">
    <source>
        <dbReference type="EMBL" id="CAF1251022.1"/>
    </source>
</evidence>
<dbReference type="Gene3D" id="3.40.50.300">
    <property type="entry name" value="P-loop containing nucleotide triphosphate hydrolases"/>
    <property type="match status" value="1"/>
</dbReference>
<dbReference type="PANTHER" id="PTHR12755:SF3">
    <property type="entry name" value="POLYNUCLEOTIDE 5'-HYDROXYL-KINASE NOL9"/>
    <property type="match status" value="1"/>
</dbReference>
<evidence type="ECO:0000256" key="4">
    <source>
        <dbReference type="ARBA" id="ARBA00022777"/>
    </source>
</evidence>
<dbReference type="EMBL" id="CAJNOG010000457">
    <property type="protein sequence ID" value="CAF1251022.1"/>
    <property type="molecule type" value="Genomic_DNA"/>
</dbReference>
<evidence type="ECO:0000256" key="3">
    <source>
        <dbReference type="ARBA" id="ARBA00022741"/>
    </source>
</evidence>
<evidence type="ECO:0000256" key="1">
    <source>
        <dbReference type="ARBA" id="ARBA00011003"/>
    </source>
</evidence>
<dbReference type="GO" id="GO:0000448">
    <property type="term" value="P:cleavage in ITS2 between 5.8S rRNA and LSU-rRNA of tricistronic rRNA transcript (SSU-rRNA, 5.8S rRNA, LSU-rRNA)"/>
    <property type="evidence" value="ECO:0007669"/>
    <property type="project" value="TreeGrafter"/>
</dbReference>
<evidence type="ECO:0000259" key="6">
    <source>
        <dbReference type="Pfam" id="PF16575"/>
    </source>
</evidence>
<keyword evidence="2" id="KW-0808">Transferase</keyword>
<keyword evidence="3" id="KW-0547">Nucleotide-binding</keyword>
<dbReference type="InterPro" id="IPR045116">
    <property type="entry name" value="Clp1/Grc3"/>
</dbReference>
<evidence type="ECO:0000256" key="5">
    <source>
        <dbReference type="ARBA" id="ARBA00022840"/>
    </source>
</evidence>
<evidence type="ECO:0000256" key="2">
    <source>
        <dbReference type="ARBA" id="ARBA00022679"/>
    </source>
</evidence>
<dbReference type="GO" id="GO:0051731">
    <property type="term" value="F:polynucleotide 5'-hydroxyl-kinase activity"/>
    <property type="evidence" value="ECO:0007669"/>
    <property type="project" value="InterPro"/>
</dbReference>
<organism evidence="7 8">
    <name type="scientific">Adineta steineri</name>
    <dbReference type="NCBI Taxonomy" id="433720"/>
    <lineage>
        <taxon>Eukaryota</taxon>
        <taxon>Metazoa</taxon>
        <taxon>Spiralia</taxon>
        <taxon>Gnathifera</taxon>
        <taxon>Rotifera</taxon>
        <taxon>Eurotatoria</taxon>
        <taxon>Bdelloidea</taxon>
        <taxon>Adinetida</taxon>
        <taxon>Adinetidae</taxon>
        <taxon>Adineta</taxon>
    </lineage>
</organism>
<accession>A0A815A5S8</accession>
<comment type="similarity">
    <text evidence="1">Belongs to the Clp1 family. NOL9/GRC3 subfamily.</text>
</comment>
<proteinExistence type="inferred from homology"/>
<evidence type="ECO:0000313" key="8">
    <source>
        <dbReference type="Proteomes" id="UP000663845"/>
    </source>
</evidence>
<dbReference type="GO" id="GO:0005634">
    <property type="term" value="C:nucleus"/>
    <property type="evidence" value="ECO:0007669"/>
    <property type="project" value="TreeGrafter"/>
</dbReference>
<dbReference type="Pfam" id="PF16575">
    <property type="entry name" value="CLP1_P"/>
    <property type="match status" value="1"/>
</dbReference>
<reference evidence="7" key="1">
    <citation type="submission" date="2021-02" db="EMBL/GenBank/DDBJ databases">
        <authorList>
            <person name="Nowell W R."/>
        </authorList>
    </citation>
    <scope>NUCLEOTIDE SEQUENCE</scope>
</reference>
<dbReference type="Proteomes" id="UP000663845">
    <property type="component" value="Unassembled WGS sequence"/>
</dbReference>
<keyword evidence="5" id="KW-0067">ATP-binding</keyword>
<gene>
    <name evidence="7" type="ORF">JYZ213_LOCUS29616</name>
</gene>
<comment type="caution">
    <text evidence="7">The sequence shown here is derived from an EMBL/GenBank/DDBJ whole genome shotgun (WGS) entry which is preliminary data.</text>
</comment>
<dbReference type="GO" id="GO:0005524">
    <property type="term" value="F:ATP binding"/>
    <property type="evidence" value="ECO:0007669"/>
    <property type="project" value="UniProtKB-KW"/>
</dbReference>
<dbReference type="InterPro" id="IPR032319">
    <property type="entry name" value="CLP1_P"/>
</dbReference>